<reference evidence="11" key="1">
    <citation type="submission" date="2020-11" db="EMBL/GenBank/DDBJ databases">
        <title>Gallus gallus (Chicken) genome, bGalGal1, GRCg7b, maternal haplotype autosomes + Z &amp; W.</title>
        <authorList>
            <person name="Warren W."/>
            <person name="Formenti G."/>
            <person name="Fedrigo O."/>
            <person name="Haase B."/>
            <person name="Mountcastle J."/>
            <person name="Balacco J."/>
            <person name="Tracey A."/>
            <person name="Schneider V."/>
            <person name="Okimoto R."/>
            <person name="Cheng H."/>
            <person name="Hawken R."/>
            <person name="Howe K."/>
            <person name="Jarvis E.D."/>
        </authorList>
    </citation>
    <scope>NUCLEOTIDE SEQUENCE [LARGE SCALE GENOMIC DNA]</scope>
    <source>
        <strain evidence="11">Broiler</strain>
    </source>
</reference>
<feature type="region of interest" description="Disordered" evidence="10">
    <location>
        <begin position="572"/>
        <end position="605"/>
    </location>
</feature>
<keyword evidence="5" id="KW-0963">Cytoplasm</keyword>
<evidence type="ECO:0000256" key="8">
    <source>
        <dbReference type="ARBA" id="ARBA00024919"/>
    </source>
</evidence>
<feature type="compositionally biased region" description="Polar residues" evidence="10">
    <location>
        <begin position="487"/>
        <end position="503"/>
    </location>
</feature>
<dbReference type="AlphaFoldDB" id="A0A8V0Z4X1"/>
<dbReference type="GO" id="GO:0005813">
    <property type="term" value="C:centrosome"/>
    <property type="evidence" value="ECO:0000318"/>
    <property type="project" value="GO_Central"/>
</dbReference>
<dbReference type="InterPro" id="IPR026742">
    <property type="entry name" value="Centrosomal_kizuma"/>
</dbReference>
<evidence type="ECO:0000256" key="3">
    <source>
        <dbReference type="ARBA" id="ARBA00010767"/>
    </source>
</evidence>
<evidence type="ECO:0000256" key="7">
    <source>
        <dbReference type="ARBA" id="ARBA00023273"/>
    </source>
</evidence>
<dbReference type="GO" id="GO:0007051">
    <property type="term" value="P:spindle organization"/>
    <property type="evidence" value="ECO:0000318"/>
    <property type="project" value="GO_Central"/>
</dbReference>
<keyword evidence="7" id="KW-0966">Cell projection</keyword>
<evidence type="ECO:0000256" key="4">
    <source>
        <dbReference type="ARBA" id="ARBA00013872"/>
    </source>
</evidence>
<dbReference type="Proteomes" id="UP000000539">
    <property type="component" value="Chromosome 3"/>
</dbReference>
<keyword evidence="6" id="KW-0206">Cytoskeleton</keyword>
<comment type="function">
    <text evidence="8">Centrosomal protein required for establishing a robust mitotic centrosome architecture that can endure the forces that converge on the centrosomes during spindle formation. Required for stabilizing the expanded pericentriolar material around the centriole.</text>
</comment>
<feature type="region of interest" description="Disordered" evidence="10">
    <location>
        <begin position="218"/>
        <end position="241"/>
    </location>
</feature>
<evidence type="ECO:0000256" key="10">
    <source>
        <dbReference type="SAM" id="MobiDB-lite"/>
    </source>
</evidence>
<comment type="similarity">
    <text evidence="3">Belongs to the kizuna family.</text>
</comment>
<comment type="subcellular location">
    <subcellularLocation>
        <location evidence="1">Cytoplasm</location>
        <location evidence="1">Cytoskeleton</location>
        <location evidence="1">Cilium basal body</location>
    </subcellularLocation>
    <subcellularLocation>
        <location evidence="2">Cytoplasm</location>
        <location evidence="2">Cytoskeleton</location>
        <location evidence="2">Microtubule organizing center</location>
        <location evidence="2">Centrosome</location>
    </subcellularLocation>
</comment>
<feature type="compositionally biased region" description="Low complexity" evidence="10">
    <location>
        <begin position="353"/>
        <end position="364"/>
    </location>
</feature>
<name>A0A8V0Z4X1_CHICK</name>
<feature type="region of interest" description="Disordered" evidence="10">
    <location>
        <begin position="482"/>
        <end position="504"/>
    </location>
</feature>
<protein>
    <recommendedName>
        <fullName evidence="4">Centrosomal protein kizuna</fullName>
    </recommendedName>
    <alternativeName>
        <fullName evidence="9">Polo-like kinase 1 substrate 1</fullName>
    </alternativeName>
</protein>
<dbReference type="PANTHER" id="PTHR16299">
    <property type="entry name" value="CENTROSOMAL PROTEIN KIZUNA"/>
    <property type="match status" value="1"/>
</dbReference>
<dbReference type="Ensembl" id="ENSGALT00010044009.1">
    <property type="protein sequence ID" value="ENSGALP00010026166.1"/>
    <property type="gene ID" value="ENSGALG00010018206.1"/>
</dbReference>
<reference evidence="11" key="2">
    <citation type="submission" date="2025-08" db="UniProtKB">
        <authorList>
            <consortium name="Ensembl"/>
        </authorList>
    </citation>
    <scope>IDENTIFICATION</scope>
    <source>
        <strain evidence="11">broiler</strain>
    </source>
</reference>
<evidence type="ECO:0000256" key="2">
    <source>
        <dbReference type="ARBA" id="ARBA00004300"/>
    </source>
</evidence>
<gene>
    <name evidence="11" type="primary">KIZ</name>
</gene>
<dbReference type="GO" id="GO:0005737">
    <property type="term" value="C:cytoplasm"/>
    <property type="evidence" value="ECO:0007669"/>
    <property type="project" value="Ensembl"/>
</dbReference>
<evidence type="ECO:0000256" key="1">
    <source>
        <dbReference type="ARBA" id="ARBA00004120"/>
    </source>
</evidence>
<dbReference type="OrthoDB" id="8015657at2759"/>
<dbReference type="PANTHER" id="PTHR16299:SF2">
    <property type="entry name" value="CENTROSOMAL PROTEIN KIZUNA"/>
    <property type="match status" value="1"/>
</dbReference>
<proteinExistence type="inferred from homology"/>
<evidence type="ECO:0000313" key="12">
    <source>
        <dbReference type="Proteomes" id="UP000000539"/>
    </source>
</evidence>
<feature type="region of interest" description="Disordered" evidence="10">
    <location>
        <begin position="528"/>
        <end position="560"/>
    </location>
</feature>
<feature type="compositionally biased region" description="Basic and acidic residues" evidence="10">
    <location>
        <begin position="534"/>
        <end position="560"/>
    </location>
</feature>
<evidence type="ECO:0000256" key="6">
    <source>
        <dbReference type="ARBA" id="ARBA00023212"/>
    </source>
</evidence>
<accession>A0A8V0Z4X1</accession>
<feature type="region of interest" description="Disordered" evidence="10">
    <location>
        <begin position="344"/>
        <end position="385"/>
    </location>
</feature>
<evidence type="ECO:0000313" key="11">
    <source>
        <dbReference type="Ensembl" id="ENSGALP00010026166.1"/>
    </source>
</evidence>
<evidence type="ECO:0000256" key="5">
    <source>
        <dbReference type="ARBA" id="ARBA00022490"/>
    </source>
</evidence>
<dbReference type="GO" id="GO:0019901">
    <property type="term" value="F:protein kinase binding"/>
    <property type="evidence" value="ECO:0007669"/>
    <property type="project" value="Ensembl"/>
</dbReference>
<evidence type="ECO:0000256" key="9">
    <source>
        <dbReference type="ARBA" id="ARBA00031153"/>
    </source>
</evidence>
<sequence length="605" mass="65069">MGPKEAFGAVGDAGQGGFGARVGHRIPGGSGAGAAVINGEGERRSVGILRLPQAARAPPADGHGPGAAAVPSETRRLELERKLMEYKSSDAYLMKLKYVKLKKYLEEVNERQKRALLRNQTFLNEFNEFEAHVKASSSELIEKMEVRYGREIKSGLSFQEGDLARGDKEEGCNEQMPQAARQAGIHAKTALSRSLHHPVPFFMGHCMSACSVQQETPQPAACPNSLTALQGDETDGHPTQADDDMQHANKLDEQGGKSYVPMGEKMSIRDSSLHSSLLNFTERKNSTELCSALPDGGSLQSRTADLASDTSVEEVVTREHLVASAKEVCEQPVLLASAPEPSITGPQCNLNTQQAASQDSSSSSTHPEENYSLQPPSCCAAEDEPLGSSVPEGFCSQDGSLKEDLEASEAAVLCQLPEAKSGQQWDVATLQASLNSHTAFLEEHEHLCTEELAAVLHSTLDLDEEAPGSQAPPLLREVLAEECGDGSSVQSNESSYSLPSIPNDSREVEQAKHVLWLDSMGKQAGCVIGNNGSEAKESQEMCSERSSSSERSGDLSRPEFRKGAITAIKSKAFWGESDDSSSEAVDALRPQTRSPEADDFDDFYD</sequence>
<organism evidence="11 12">
    <name type="scientific">Gallus gallus</name>
    <name type="common">Chicken</name>
    <dbReference type="NCBI Taxonomy" id="9031"/>
    <lineage>
        <taxon>Eukaryota</taxon>
        <taxon>Metazoa</taxon>
        <taxon>Chordata</taxon>
        <taxon>Craniata</taxon>
        <taxon>Vertebrata</taxon>
        <taxon>Euteleostomi</taxon>
        <taxon>Archelosauria</taxon>
        <taxon>Archosauria</taxon>
        <taxon>Dinosauria</taxon>
        <taxon>Saurischia</taxon>
        <taxon>Theropoda</taxon>
        <taxon>Coelurosauria</taxon>
        <taxon>Aves</taxon>
        <taxon>Neognathae</taxon>
        <taxon>Galloanserae</taxon>
        <taxon>Galliformes</taxon>
        <taxon>Phasianidae</taxon>
        <taxon>Phasianinae</taxon>
        <taxon>Gallus</taxon>
    </lineage>
</organism>
<dbReference type="GeneTree" id="ENSGT00390000010121"/>
<reference evidence="11" key="3">
    <citation type="submission" date="2025-09" db="UniProtKB">
        <authorList>
            <consortium name="Ensembl"/>
        </authorList>
    </citation>
    <scope>IDENTIFICATION</scope>
    <source>
        <strain evidence="11">broiler</strain>
    </source>
</reference>
<keyword evidence="12" id="KW-1185">Reference proteome</keyword>